<feature type="region of interest" description="Disordered" evidence="1">
    <location>
        <begin position="375"/>
        <end position="412"/>
    </location>
</feature>
<keyword evidence="3" id="KW-1185">Reference proteome</keyword>
<feature type="compositionally biased region" description="Basic residues" evidence="1">
    <location>
        <begin position="93"/>
        <end position="110"/>
    </location>
</feature>
<feature type="compositionally biased region" description="Polar residues" evidence="1">
    <location>
        <begin position="318"/>
        <end position="329"/>
    </location>
</feature>
<evidence type="ECO:0000313" key="2">
    <source>
        <dbReference type="EMBL" id="GBG85758.1"/>
    </source>
</evidence>
<protein>
    <submittedName>
        <fullName evidence="2">Uncharacterized protein</fullName>
    </submittedName>
</protein>
<feature type="compositionally biased region" description="Low complexity" evidence="1">
    <location>
        <begin position="227"/>
        <end position="242"/>
    </location>
</feature>
<accession>A0A388LTV2</accession>
<proteinExistence type="predicted"/>
<dbReference type="AlphaFoldDB" id="A0A388LTV2"/>
<feature type="compositionally biased region" description="Basic and acidic residues" evidence="1">
    <location>
        <begin position="272"/>
        <end position="286"/>
    </location>
</feature>
<feature type="compositionally biased region" description="Pro residues" evidence="1">
    <location>
        <begin position="80"/>
        <end position="90"/>
    </location>
</feature>
<feature type="compositionally biased region" description="Low complexity" evidence="1">
    <location>
        <begin position="289"/>
        <end position="301"/>
    </location>
</feature>
<feature type="compositionally biased region" description="Basic and acidic residues" evidence="1">
    <location>
        <begin position="141"/>
        <end position="193"/>
    </location>
</feature>
<feature type="unsure residue" description="E or Q" evidence="2">
    <location>
        <position position="538"/>
    </location>
</feature>
<comment type="caution">
    <text evidence="2">The sequence shown here is derived from an EMBL/GenBank/DDBJ whole genome shotgun (WGS) entry which is preliminary data.</text>
</comment>
<sequence>MGDYGYVEIEVVCANTLWCSQCKRFFHNDSDKDCPRNDKYRKAVRKEKVPGEEKGDVGEKGKGTDEILEKAVAKEKGTENPPPRPVPPPTVKAKLKVKPRKVRRQKWKKKEMRESIPKEKEVVRVDSASPQSKAASINKGKGKERDEMKQQEDGEKEEVEKGEKSEQERKEDTSPGEEGDKPGKEEEPGKLLEDGGMGSRSRDLKDSQGQDLMEIVDELDPKALELPAQNQPLTQQTPTPSTDKGNTEVMKVGKDGEGEGEMLQGENPQSEPGKEVESGKLSDDGGKGSSSSGLKDSQGQDLMEIVDNLDPEALGFPAQNQPLTQQIPTPSIEKGNTEVLEVGKVVEGEAGTLQGDNPQIDEQKIDLLFKAMDEQRKRDQKGAKRKKKSVPKLQEGLLAGQRDFGSEPTKKSRLNNGLDCFRQVFGKQSEKEEEEDPALHTGKRTQRNNKANWELSFAAPMQTLDRKDKIRKTVKQVLVPLICTTTQLGLCFLTTQTPDESLELPIVSVQNQLSEDQVVSLTQSVILKGMGAVTLLQEPRMGRYLVKLQDGEKKILHFAFLSLISLEGTKEQWLQIHPHWMPGAPFFASDTDFLRSIRLGNDLDAQQVADWLNHADAQSQIPPSGPVIYEWDSESDFQDKLEQVVSDMEKVVSDTDLVPAENRIQDTGGIDHDNGLAEQD</sequence>
<dbReference type="Proteomes" id="UP000265515">
    <property type="component" value="Unassembled WGS sequence"/>
</dbReference>
<feature type="compositionally biased region" description="Basic and acidic residues" evidence="1">
    <location>
        <begin position="669"/>
        <end position="680"/>
    </location>
</feature>
<organism evidence="2 3">
    <name type="scientific">Chara braunii</name>
    <name type="common">Braun's stonewort</name>
    <dbReference type="NCBI Taxonomy" id="69332"/>
    <lineage>
        <taxon>Eukaryota</taxon>
        <taxon>Viridiplantae</taxon>
        <taxon>Streptophyta</taxon>
        <taxon>Charophyceae</taxon>
        <taxon>Charales</taxon>
        <taxon>Characeae</taxon>
        <taxon>Chara</taxon>
    </lineage>
</organism>
<gene>
    <name evidence="2" type="ORF">CBR_g40487</name>
</gene>
<evidence type="ECO:0000313" key="3">
    <source>
        <dbReference type="Proteomes" id="UP000265515"/>
    </source>
</evidence>
<evidence type="ECO:0000256" key="1">
    <source>
        <dbReference type="SAM" id="MobiDB-lite"/>
    </source>
</evidence>
<dbReference type="EMBL" id="BFEA01000534">
    <property type="protein sequence ID" value="GBG85758.1"/>
    <property type="molecule type" value="Genomic_DNA"/>
</dbReference>
<reference evidence="2 3" key="1">
    <citation type="journal article" date="2018" name="Cell">
        <title>The Chara Genome: Secondary Complexity and Implications for Plant Terrestrialization.</title>
        <authorList>
            <person name="Nishiyama T."/>
            <person name="Sakayama H."/>
            <person name="Vries J.D."/>
            <person name="Buschmann H."/>
            <person name="Saint-Marcoux D."/>
            <person name="Ullrich K.K."/>
            <person name="Haas F.B."/>
            <person name="Vanderstraeten L."/>
            <person name="Becker D."/>
            <person name="Lang D."/>
            <person name="Vosolsobe S."/>
            <person name="Rombauts S."/>
            <person name="Wilhelmsson P.K.I."/>
            <person name="Janitza P."/>
            <person name="Kern R."/>
            <person name="Heyl A."/>
            <person name="Rumpler F."/>
            <person name="Villalobos L.I.A.C."/>
            <person name="Clay J.M."/>
            <person name="Skokan R."/>
            <person name="Toyoda A."/>
            <person name="Suzuki Y."/>
            <person name="Kagoshima H."/>
            <person name="Schijlen E."/>
            <person name="Tajeshwar N."/>
            <person name="Catarino B."/>
            <person name="Hetherington A.J."/>
            <person name="Saltykova A."/>
            <person name="Bonnot C."/>
            <person name="Breuninger H."/>
            <person name="Symeonidi A."/>
            <person name="Radhakrishnan G.V."/>
            <person name="Van Nieuwerburgh F."/>
            <person name="Deforce D."/>
            <person name="Chang C."/>
            <person name="Karol K.G."/>
            <person name="Hedrich R."/>
            <person name="Ulvskov P."/>
            <person name="Glockner G."/>
            <person name="Delwiche C.F."/>
            <person name="Petrasek J."/>
            <person name="Van de Peer Y."/>
            <person name="Friml J."/>
            <person name="Beilby M."/>
            <person name="Dolan L."/>
            <person name="Kohara Y."/>
            <person name="Sugano S."/>
            <person name="Fujiyama A."/>
            <person name="Delaux P.-M."/>
            <person name="Quint M."/>
            <person name="TheiBen G."/>
            <person name="Hagemann M."/>
            <person name="Harholt J."/>
            <person name="Dunand C."/>
            <person name="Zachgo S."/>
            <person name="Langdale J."/>
            <person name="Maumus F."/>
            <person name="Straeten D.V.D."/>
            <person name="Gould S.B."/>
            <person name="Rensing S.A."/>
        </authorList>
    </citation>
    <scope>NUCLEOTIDE SEQUENCE [LARGE SCALE GENOMIC DNA]</scope>
    <source>
        <strain evidence="2 3">S276</strain>
    </source>
</reference>
<feature type="region of interest" description="Disordered" evidence="1">
    <location>
        <begin position="44"/>
        <end position="335"/>
    </location>
</feature>
<feature type="compositionally biased region" description="Basic and acidic residues" evidence="1">
    <location>
        <begin position="111"/>
        <end position="124"/>
    </location>
</feature>
<name>A0A388LTV2_CHABU</name>
<feature type="compositionally biased region" description="Basic and acidic residues" evidence="1">
    <location>
        <begin position="44"/>
        <end position="78"/>
    </location>
</feature>
<feature type="region of interest" description="Disordered" evidence="1">
    <location>
        <begin position="656"/>
        <end position="680"/>
    </location>
</feature>